<comment type="caution">
    <text evidence="3">The sequence shown here is derived from an EMBL/GenBank/DDBJ whole genome shotgun (WGS) entry which is preliminary data.</text>
</comment>
<dbReference type="PANTHER" id="PTHR23150">
    <property type="entry name" value="SULFATASE MODIFYING FACTOR 1, 2"/>
    <property type="match status" value="1"/>
</dbReference>
<evidence type="ECO:0000256" key="1">
    <source>
        <dbReference type="SAM" id="SignalP"/>
    </source>
</evidence>
<dbReference type="EMBL" id="BRYB01006261">
    <property type="protein sequence ID" value="GMI53670.1"/>
    <property type="molecule type" value="Genomic_DNA"/>
</dbReference>
<keyword evidence="4" id="KW-1185">Reference proteome</keyword>
<organism evidence="3 4">
    <name type="scientific">Tetraparma gracilis</name>
    <dbReference type="NCBI Taxonomy" id="2962635"/>
    <lineage>
        <taxon>Eukaryota</taxon>
        <taxon>Sar</taxon>
        <taxon>Stramenopiles</taxon>
        <taxon>Ochrophyta</taxon>
        <taxon>Bolidophyceae</taxon>
        <taxon>Parmales</taxon>
        <taxon>Triparmaceae</taxon>
        <taxon>Tetraparma</taxon>
    </lineage>
</organism>
<dbReference type="InterPro" id="IPR051043">
    <property type="entry name" value="Sulfatase_Mod_Factor_Kinase"/>
</dbReference>
<dbReference type="InterPro" id="IPR005532">
    <property type="entry name" value="SUMF_dom"/>
</dbReference>
<dbReference type="PANTHER" id="PTHR23150:SF19">
    <property type="entry name" value="FORMYLGLYCINE-GENERATING ENZYME"/>
    <property type="match status" value="1"/>
</dbReference>
<dbReference type="InterPro" id="IPR016187">
    <property type="entry name" value="CTDL_fold"/>
</dbReference>
<proteinExistence type="predicted"/>
<evidence type="ECO:0000259" key="2">
    <source>
        <dbReference type="Pfam" id="PF03781"/>
    </source>
</evidence>
<accession>A0ABQ6NBV3</accession>
<reference evidence="3 4" key="1">
    <citation type="journal article" date="2023" name="Commun. Biol.">
        <title>Genome analysis of Parmales, the sister group of diatoms, reveals the evolutionary specialization of diatoms from phago-mixotrophs to photoautotrophs.</title>
        <authorList>
            <person name="Ban H."/>
            <person name="Sato S."/>
            <person name="Yoshikawa S."/>
            <person name="Yamada K."/>
            <person name="Nakamura Y."/>
            <person name="Ichinomiya M."/>
            <person name="Sato N."/>
            <person name="Blanc-Mathieu R."/>
            <person name="Endo H."/>
            <person name="Kuwata A."/>
            <person name="Ogata H."/>
        </authorList>
    </citation>
    <scope>NUCLEOTIDE SEQUENCE [LARGE SCALE GENOMIC DNA]</scope>
</reference>
<keyword evidence="1" id="KW-0732">Signal</keyword>
<sequence>MKTALLFGLALTLGYSPPTTSCPTCDWHNFEPHPADHESPLREFTTEAFYIDAHPVSVSDFASFARSNPAYVPTATSFNDSFVFAPLARQQNSCVDLDARHDAVNWWSLVQGVSWNVPFGPPCAASDAGKELYPAALADHPVTHVSVYDAEEFCKWRSPFDEAALPETAGTHETRLPSEGEWETAARGGKKNRVYAWGNKELGADGAYRANYFQGDFPLANSEADGHAGTSPRGAFPPQNGYGLYDMLGNAWEWTRTPWREGGKYDDRESYDLLSPSDRELHQISAPDYAKKGGSYLCELGYCYRYRSGARSFNTVDTTAGNLGFRCARAKK</sequence>
<dbReference type="Proteomes" id="UP001165060">
    <property type="component" value="Unassembled WGS sequence"/>
</dbReference>
<name>A0ABQ6NBV3_9STRA</name>
<dbReference type="Pfam" id="PF03781">
    <property type="entry name" value="FGE-sulfatase"/>
    <property type="match status" value="1"/>
</dbReference>
<dbReference type="InterPro" id="IPR042095">
    <property type="entry name" value="SUMF_sf"/>
</dbReference>
<evidence type="ECO:0000313" key="4">
    <source>
        <dbReference type="Proteomes" id="UP001165060"/>
    </source>
</evidence>
<evidence type="ECO:0000313" key="3">
    <source>
        <dbReference type="EMBL" id="GMI53670.1"/>
    </source>
</evidence>
<gene>
    <name evidence="3" type="ORF">TeGR_g798</name>
</gene>
<feature type="signal peptide" evidence="1">
    <location>
        <begin position="1"/>
        <end position="21"/>
    </location>
</feature>
<feature type="domain" description="Sulfatase-modifying factor enzyme-like" evidence="2">
    <location>
        <begin position="31"/>
        <end position="329"/>
    </location>
</feature>
<protein>
    <recommendedName>
        <fullName evidence="2">Sulfatase-modifying factor enzyme-like domain-containing protein</fullName>
    </recommendedName>
</protein>
<dbReference type="SUPFAM" id="SSF56436">
    <property type="entry name" value="C-type lectin-like"/>
    <property type="match status" value="1"/>
</dbReference>
<dbReference type="Gene3D" id="3.90.1580.10">
    <property type="entry name" value="paralog of FGE (formylglycine-generating enzyme)"/>
    <property type="match status" value="1"/>
</dbReference>
<feature type="chain" id="PRO_5045560573" description="Sulfatase-modifying factor enzyme-like domain-containing protein" evidence="1">
    <location>
        <begin position="22"/>
        <end position="332"/>
    </location>
</feature>